<dbReference type="AlphaFoldDB" id="A0A496PMJ8"/>
<evidence type="ECO:0000256" key="1">
    <source>
        <dbReference type="SAM" id="MobiDB-lite"/>
    </source>
</evidence>
<dbReference type="EMBL" id="QQXL01000001">
    <property type="protein sequence ID" value="RKW71762.1"/>
    <property type="molecule type" value="Genomic_DNA"/>
</dbReference>
<dbReference type="RefSeq" id="WP_121484025.1">
    <property type="nucleotide sequence ID" value="NZ_QQXL01000001.1"/>
</dbReference>
<comment type="caution">
    <text evidence="2">The sequence shown here is derived from an EMBL/GenBank/DDBJ whole genome shotgun (WGS) entry which is preliminary data.</text>
</comment>
<proteinExistence type="predicted"/>
<dbReference type="Proteomes" id="UP000273119">
    <property type="component" value="Unassembled WGS sequence"/>
</dbReference>
<reference evidence="2 3" key="1">
    <citation type="submission" date="2018-07" db="EMBL/GenBank/DDBJ databases">
        <title>Arthrobacter sp. nov., isolated from raw cow's milk with high bacterial count.</title>
        <authorList>
            <person name="Hahne J."/>
            <person name="Isele D."/>
            <person name="Lipski A."/>
        </authorList>
    </citation>
    <scope>NUCLEOTIDE SEQUENCE [LARGE SCALE GENOMIC DNA]</scope>
    <source>
        <strain evidence="2 3">JZ R-183</strain>
    </source>
</reference>
<feature type="region of interest" description="Disordered" evidence="1">
    <location>
        <begin position="1"/>
        <end position="20"/>
    </location>
</feature>
<keyword evidence="3" id="KW-1185">Reference proteome</keyword>
<protein>
    <submittedName>
        <fullName evidence="2">Uncharacterized protein</fullName>
    </submittedName>
</protein>
<feature type="compositionally biased region" description="Low complexity" evidence="1">
    <location>
        <begin position="1"/>
        <end position="14"/>
    </location>
</feature>
<name>A0A496PMJ8_9MICC</name>
<sequence>MNENTPTPKHTPTPNLLGEAGMGQITQGAIGLHELFTSLMDAGFPHDDALHIIVELLKHGSQ</sequence>
<evidence type="ECO:0000313" key="3">
    <source>
        <dbReference type="Proteomes" id="UP000273119"/>
    </source>
</evidence>
<organism evidence="2 3">
    <name type="scientific">Galactobacter caseinivorans</name>
    <dbReference type="NCBI Taxonomy" id="2676123"/>
    <lineage>
        <taxon>Bacteria</taxon>
        <taxon>Bacillati</taxon>
        <taxon>Actinomycetota</taxon>
        <taxon>Actinomycetes</taxon>
        <taxon>Micrococcales</taxon>
        <taxon>Micrococcaceae</taxon>
        <taxon>Galactobacter</taxon>
    </lineage>
</organism>
<gene>
    <name evidence="2" type="ORF">DWQ67_02740</name>
</gene>
<evidence type="ECO:0000313" key="2">
    <source>
        <dbReference type="EMBL" id="RKW71762.1"/>
    </source>
</evidence>
<accession>A0A496PMJ8</accession>